<accession>A0ABW3T101</accession>
<evidence type="ECO:0000313" key="2">
    <source>
        <dbReference type="Proteomes" id="UP001597216"/>
    </source>
</evidence>
<gene>
    <name evidence="1" type="ORF">ACFQ27_06885</name>
</gene>
<sequence length="136" mass="14603">MAVHFLLNDTVLDLELSNLVSFDVVAHLRTIPTLKLVRMITDEFARTPNLASAQPHMARKAAAMLVIKQPEINAALFAPGPDNKGGVSFGSRFASIDPGLLLELKGYQDQGRLTPGLVNAYVWTPAHEIAAAAAAE</sequence>
<comment type="caution">
    <text evidence="1">The sequence shown here is derived from an EMBL/GenBank/DDBJ whole genome shotgun (WGS) entry which is preliminary data.</text>
</comment>
<evidence type="ECO:0000313" key="1">
    <source>
        <dbReference type="EMBL" id="MFD1190300.1"/>
    </source>
</evidence>
<keyword evidence="2" id="KW-1185">Reference proteome</keyword>
<name>A0ABW3T101_9CAUL</name>
<protein>
    <submittedName>
        <fullName evidence="1">Uncharacterized protein</fullName>
    </submittedName>
</protein>
<organism evidence="1 2">
    <name type="scientific">Phenylobacterium conjunctum</name>
    <dbReference type="NCBI Taxonomy" id="1298959"/>
    <lineage>
        <taxon>Bacteria</taxon>
        <taxon>Pseudomonadati</taxon>
        <taxon>Pseudomonadota</taxon>
        <taxon>Alphaproteobacteria</taxon>
        <taxon>Caulobacterales</taxon>
        <taxon>Caulobacteraceae</taxon>
        <taxon>Phenylobacterium</taxon>
    </lineage>
</organism>
<proteinExistence type="predicted"/>
<dbReference type="RefSeq" id="WP_374344973.1">
    <property type="nucleotide sequence ID" value="NZ_JBHTLQ010000011.1"/>
</dbReference>
<dbReference type="Proteomes" id="UP001597216">
    <property type="component" value="Unassembled WGS sequence"/>
</dbReference>
<reference evidence="2" key="1">
    <citation type="journal article" date="2019" name="Int. J. Syst. Evol. Microbiol.">
        <title>The Global Catalogue of Microorganisms (GCM) 10K type strain sequencing project: providing services to taxonomists for standard genome sequencing and annotation.</title>
        <authorList>
            <consortium name="The Broad Institute Genomics Platform"/>
            <consortium name="The Broad Institute Genome Sequencing Center for Infectious Disease"/>
            <person name="Wu L."/>
            <person name="Ma J."/>
        </authorList>
    </citation>
    <scope>NUCLEOTIDE SEQUENCE [LARGE SCALE GENOMIC DNA]</scope>
    <source>
        <strain evidence="2">CCUG 55074</strain>
    </source>
</reference>
<dbReference type="EMBL" id="JBHTLQ010000011">
    <property type="protein sequence ID" value="MFD1190300.1"/>
    <property type="molecule type" value="Genomic_DNA"/>
</dbReference>